<dbReference type="PANTHER" id="PTHR13994:SF29">
    <property type="entry name" value="NUDIX HYDROLASE 2"/>
    <property type="match status" value="1"/>
</dbReference>
<dbReference type="EMBL" id="JANJYJ010000004">
    <property type="protein sequence ID" value="KAK3220994.1"/>
    <property type="molecule type" value="Genomic_DNA"/>
</dbReference>
<sequence length="429" mass="48018">MFKRMLESGVDPDEVVYMTMINAYSDNGQTFEAMQLFEKMIENSIQPGPKVRKQIVLDGLVSCGKSIMLAMFVNWARDEGVDSKEIPEGSSLYDLIQMGIMQTHAAVGVVVRLRKELSLVKDIPVLIATDQQWESFIKTYQMCLKMPRYSLDEAATVSHCYLRFLHSKIQISTVQNFFTSAESKAFIKTAESLGLIHQGNQGPLKGEAYRDNDRISVNDPVLADTIWNAGLNKLFTDIKFRRKVAIGLNPNIRFYRYLMGCYLFLHVGTGGGGGGGRSNIRAMAASGKKGVWIKLPIELVNLVEVAVKEGFWYHHAEPTYLMLVNWIPGGANTLHAHASHRVGVGAFVMNEKRVDAIGRIYGATIRPKRRAFKANNRHICLAKLEGGGYSGFSPVPTTSAFSEQNNYLYYNAADLKRGNIMSFFVEFVR</sequence>
<dbReference type="Gene3D" id="1.25.40.10">
    <property type="entry name" value="Tetratricopeptide repeat domain"/>
    <property type="match status" value="1"/>
</dbReference>
<dbReference type="GO" id="GO:0035529">
    <property type="term" value="F:NADH pyrophosphatase activity"/>
    <property type="evidence" value="ECO:0007669"/>
    <property type="project" value="TreeGrafter"/>
</dbReference>
<dbReference type="AlphaFoldDB" id="A0AAE0AP20"/>
<comment type="caution">
    <text evidence="6">The sequence shown here is derived from an EMBL/GenBank/DDBJ whole genome shotgun (WGS) entry which is preliminary data.</text>
</comment>
<proteinExistence type="inferred from homology"/>
<dbReference type="PANTHER" id="PTHR13994">
    <property type="entry name" value="NUDIX HYDROLASE RELATED"/>
    <property type="match status" value="1"/>
</dbReference>
<dbReference type="GO" id="GO:0051287">
    <property type="term" value="F:NAD binding"/>
    <property type="evidence" value="ECO:0007669"/>
    <property type="project" value="TreeGrafter"/>
</dbReference>
<protein>
    <recommendedName>
        <fullName evidence="5">Pre-nudix hydrolase domain-containing protein</fullName>
    </recommendedName>
</protein>
<dbReference type="GO" id="GO:0047631">
    <property type="term" value="F:ADP-ribose diphosphatase activity"/>
    <property type="evidence" value="ECO:0007669"/>
    <property type="project" value="TreeGrafter"/>
</dbReference>
<dbReference type="InterPro" id="IPR003293">
    <property type="entry name" value="Nudix_hydrolase6-like"/>
</dbReference>
<evidence type="ECO:0000313" key="6">
    <source>
        <dbReference type="EMBL" id="KAK3220994.1"/>
    </source>
</evidence>
<organism evidence="6 7">
    <name type="scientific">Dipteronia sinensis</name>
    <dbReference type="NCBI Taxonomy" id="43782"/>
    <lineage>
        <taxon>Eukaryota</taxon>
        <taxon>Viridiplantae</taxon>
        <taxon>Streptophyta</taxon>
        <taxon>Embryophyta</taxon>
        <taxon>Tracheophyta</taxon>
        <taxon>Spermatophyta</taxon>
        <taxon>Magnoliopsida</taxon>
        <taxon>eudicotyledons</taxon>
        <taxon>Gunneridae</taxon>
        <taxon>Pentapetalae</taxon>
        <taxon>rosids</taxon>
        <taxon>malvids</taxon>
        <taxon>Sapindales</taxon>
        <taxon>Sapindaceae</taxon>
        <taxon>Hippocastanoideae</taxon>
        <taxon>Acereae</taxon>
        <taxon>Dipteronia</taxon>
    </lineage>
</organism>
<evidence type="ECO:0000256" key="4">
    <source>
        <dbReference type="PROSITE-ProRule" id="PRU00708"/>
    </source>
</evidence>
<name>A0AAE0AP20_9ROSI</name>
<feature type="repeat" description="PPR" evidence="4">
    <location>
        <begin position="13"/>
        <end position="47"/>
    </location>
</feature>
<dbReference type="InterPro" id="IPR011990">
    <property type="entry name" value="TPR-like_helical_dom_sf"/>
</dbReference>
<comment type="similarity">
    <text evidence="1">Belongs to the Nudix hydrolase family.</text>
</comment>
<dbReference type="Proteomes" id="UP001281410">
    <property type="component" value="Unassembled WGS sequence"/>
</dbReference>
<dbReference type="Pfam" id="PF18290">
    <property type="entry name" value="Nudix_hydro"/>
    <property type="match status" value="1"/>
</dbReference>
<dbReference type="PROSITE" id="PS51375">
    <property type="entry name" value="PPR"/>
    <property type="match status" value="1"/>
</dbReference>
<dbReference type="InterPro" id="IPR002885">
    <property type="entry name" value="PPR_rpt"/>
</dbReference>
<gene>
    <name evidence="6" type="ORF">Dsin_014964</name>
</gene>
<evidence type="ECO:0000256" key="1">
    <source>
        <dbReference type="ARBA" id="ARBA00005582"/>
    </source>
</evidence>
<evidence type="ECO:0000259" key="5">
    <source>
        <dbReference type="Pfam" id="PF18290"/>
    </source>
</evidence>
<dbReference type="Gene3D" id="3.40.630.30">
    <property type="match status" value="1"/>
</dbReference>
<evidence type="ECO:0000256" key="2">
    <source>
        <dbReference type="ARBA" id="ARBA00022737"/>
    </source>
</evidence>
<keyword evidence="3" id="KW-0378">Hydrolase</keyword>
<evidence type="ECO:0000313" key="7">
    <source>
        <dbReference type="Proteomes" id="UP001281410"/>
    </source>
</evidence>
<keyword evidence="2" id="KW-0677">Repeat</keyword>
<reference evidence="6" key="1">
    <citation type="journal article" date="2023" name="Plant J.">
        <title>Genome sequences and population genomics provide insights into the demographic history, inbreeding, and mutation load of two 'living fossil' tree species of Dipteronia.</title>
        <authorList>
            <person name="Feng Y."/>
            <person name="Comes H.P."/>
            <person name="Chen J."/>
            <person name="Zhu S."/>
            <person name="Lu R."/>
            <person name="Zhang X."/>
            <person name="Li P."/>
            <person name="Qiu J."/>
            <person name="Olsen K.M."/>
            <person name="Qiu Y."/>
        </authorList>
    </citation>
    <scope>NUCLEOTIDE SEQUENCE</scope>
    <source>
        <strain evidence="6">NBL</strain>
    </source>
</reference>
<accession>A0AAE0AP20</accession>
<dbReference type="InterPro" id="IPR040618">
    <property type="entry name" value="Pre-Nudix"/>
</dbReference>
<keyword evidence="7" id="KW-1185">Reference proteome</keyword>
<feature type="domain" description="Pre-nudix hydrolase" evidence="5">
    <location>
        <begin position="280"/>
        <end position="327"/>
    </location>
</feature>
<dbReference type="NCBIfam" id="TIGR00756">
    <property type="entry name" value="PPR"/>
    <property type="match status" value="1"/>
</dbReference>
<dbReference type="Pfam" id="PF13041">
    <property type="entry name" value="PPR_2"/>
    <property type="match status" value="1"/>
</dbReference>
<evidence type="ECO:0000256" key="3">
    <source>
        <dbReference type="ARBA" id="ARBA00022801"/>
    </source>
</evidence>